<protein>
    <recommendedName>
        <fullName evidence="2">Interferon regulatory factor 2-binding protein 1/2-like C3HC4 zinc finger domain-containing protein</fullName>
    </recommendedName>
</protein>
<dbReference type="EMBL" id="UYRU01055887">
    <property type="protein sequence ID" value="VDN13223.1"/>
    <property type="molecule type" value="Genomic_DNA"/>
</dbReference>
<dbReference type="Proteomes" id="UP000281553">
    <property type="component" value="Unassembled WGS sequence"/>
</dbReference>
<proteinExistence type="predicted"/>
<evidence type="ECO:0000313" key="4">
    <source>
        <dbReference type="Proteomes" id="UP000281553"/>
    </source>
</evidence>
<feature type="compositionally biased region" description="Polar residues" evidence="1">
    <location>
        <begin position="70"/>
        <end position="85"/>
    </location>
</feature>
<reference evidence="3 4" key="1">
    <citation type="submission" date="2018-11" db="EMBL/GenBank/DDBJ databases">
        <authorList>
            <consortium name="Pathogen Informatics"/>
        </authorList>
    </citation>
    <scope>NUCLEOTIDE SEQUENCE [LARGE SCALE GENOMIC DNA]</scope>
</reference>
<dbReference type="InterPro" id="IPR057414">
    <property type="entry name" value="Zf-C3HC4_IRF-2BP1_2"/>
</dbReference>
<evidence type="ECO:0000313" key="3">
    <source>
        <dbReference type="EMBL" id="VDN13223.1"/>
    </source>
</evidence>
<sequence>MRKVTASGLPKIYCPSGHFCMLPGSKSPWALMESEIAVILGVQPPSASNSSCLPYEKRPSAGPANLAQGAGQNISLETSSSSNCEPQRAKRARSGEEVQDHPNNKPNVSRSNLESTQAPKVVAVAAAATATTATESESPSSPTTKSVSLFPNLGKVDELPSTLSHSSAQQTV</sequence>
<feature type="region of interest" description="Disordered" evidence="1">
    <location>
        <begin position="48"/>
        <end position="172"/>
    </location>
</feature>
<accession>A0A3P7LQI2</accession>
<keyword evidence="4" id="KW-1185">Reference proteome</keyword>
<feature type="domain" description="Interferon regulatory factor 2-binding protein 1/2-like C3HC4 zinc finger" evidence="2">
    <location>
        <begin position="9"/>
        <end position="40"/>
    </location>
</feature>
<organism evidence="3 4">
    <name type="scientific">Dibothriocephalus latus</name>
    <name type="common">Fish tapeworm</name>
    <name type="synonym">Diphyllobothrium latum</name>
    <dbReference type="NCBI Taxonomy" id="60516"/>
    <lineage>
        <taxon>Eukaryota</taxon>
        <taxon>Metazoa</taxon>
        <taxon>Spiralia</taxon>
        <taxon>Lophotrochozoa</taxon>
        <taxon>Platyhelminthes</taxon>
        <taxon>Cestoda</taxon>
        <taxon>Eucestoda</taxon>
        <taxon>Diphyllobothriidea</taxon>
        <taxon>Diphyllobothriidae</taxon>
        <taxon>Dibothriocephalus</taxon>
    </lineage>
</organism>
<dbReference type="InterPro" id="IPR044882">
    <property type="entry name" value="I2BP1/2_C3HC4-RING_sf"/>
</dbReference>
<feature type="compositionally biased region" description="Basic and acidic residues" evidence="1">
    <location>
        <begin position="93"/>
        <end position="103"/>
    </location>
</feature>
<name>A0A3P7LQI2_DIBLA</name>
<feature type="compositionally biased region" description="Polar residues" evidence="1">
    <location>
        <begin position="104"/>
        <end position="117"/>
    </location>
</feature>
<evidence type="ECO:0000259" key="2">
    <source>
        <dbReference type="Pfam" id="PF25454"/>
    </source>
</evidence>
<feature type="compositionally biased region" description="Low complexity" evidence="1">
    <location>
        <begin position="118"/>
        <end position="148"/>
    </location>
</feature>
<feature type="compositionally biased region" description="Polar residues" evidence="1">
    <location>
        <begin position="161"/>
        <end position="172"/>
    </location>
</feature>
<dbReference type="Pfam" id="PF25454">
    <property type="entry name" value="zf-C3HC4_IRF-2BP1_2"/>
    <property type="match status" value="1"/>
</dbReference>
<dbReference type="OrthoDB" id="45007at2759"/>
<evidence type="ECO:0000256" key="1">
    <source>
        <dbReference type="SAM" id="MobiDB-lite"/>
    </source>
</evidence>
<gene>
    <name evidence="3" type="ORF">DILT_LOCUS9054</name>
</gene>
<dbReference type="Gene3D" id="1.10.10.1580">
    <property type="entry name" value="Interferon regulatory factor 2-binding protein"/>
    <property type="match status" value="1"/>
</dbReference>
<dbReference type="AlphaFoldDB" id="A0A3P7LQI2"/>